<sequence>ESSSAFGLRKKINPRTMNNRLRSVIYAQCLNWEGEDCALNSVWKTHPSCMPALQGRQKTLFNEVRLIPNLRVYMDNLTHCEPNTTLHG</sequence>
<protein>
    <submittedName>
        <fullName evidence="1">Uncharacterized protein</fullName>
    </submittedName>
</protein>
<feature type="non-terminal residue" evidence="1">
    <location>
        <position position="1"/>
    </location>
</feature>
<name>A0A0B7ASE2_9EUPU</name>
<feature type="non-terminal residue" evidence="1">
    <location>
        <position position="88"/>
    </location>
</feature>
<dbReference type="EMBL" id="HACG01036938">
    <property type="protein sequence ID" value="CEK83803.1"/>
    <property type="molecule type" value="Transcribed_RNA"/>
</dbReference>
<organism evidence="1">
    <name type="scientific">Arion vulgaris</name>
    <dbReference type="NCBI Taxonomy" id="1028688"/>
    <lineage>
        <taxon>Eukaryota</taxon>
        <taxon>Metazoa</taxon>
        <taxon>Spiralia</taxon>
        <taxon>Lophotrochozoa</taxon>
        <taxon>Mollusca</taxon>
        <taxon>Gastropoda</taxon>
        <taxon>Heterobranchia</taxon>
        <taxon>Euthyneura</taxon>
        <taxon>Panpulmonata</taxon>
        <taxon>Eupulmonata</taxon>
        <taxon>Stylommatophora</taxon>
        <taxon>Helicina</taxon>
        <taxon>Arionoidea</taxon>
        <taxon>Arionidae</taxon>
        <taxon>Arion</taxon>
    </lineage>
</organism>
<evidence type="ECO:0000313" key="1">
    <source>
        <dbReference type="EMBL" id="CEK83803.1"/>
    </source>
</evidence>
<accession>A0A0B7ASE2</accession>
<gene>
    <name evidence="1" type="primary">ORF139077</name>
</gene>
<proteinExistence type="predicted"/>
<reference evidence="1" key="1">
    <citation type="submission" date="2014-12" db="EMBL/GenBank/DDBJ databases">
        <title>Insight into the proteome of Arion vulgaris.</title>
        <authorList>
            <person name="Aradska J."/>
            <person name="Bulat T."/>
            <person name="Smidak R."/>
            <person name="Sarate P."/>
            <person name="Gangsoo J."/>
            <person name="Sialana F."/>
            <person name="Bilban M."/>
            <person name="Lubec G."/>
        </authorList>
    </citation>
    <scope>NUCLEOTIDE SEQUENCE</scope>
    <source>
        <tissue evidence="1">Skin</tissue>
    </source>
</reference>
<dbReference type="AlphaFoldDB" id="A0A0B7ASE2"/>